<comment type="caution">
    <text evidence="11">The sequence shown here is derived from an EMBL/GenBank/DDBJ whole genome shotgun (WGS) entry which is preliminary data.</text>
</comment>
<dbReference type="Pfam" id="PF00051">
    <property type="entry name" value="Kringle"/>
    <property type="match status" value="1"/>
</dbReference>
<feature type="transmembrane region" description="Helical" evidence="9">
    <location>
        <begin position="586"/>
        <end position="611"/>
    </location>
</feature>
<comment type="similarity">
    <text evidence="2">Belongs to the CTL (choline transporter-like) family.</text>
</comment>
<dbReference type="GO" id="GO:0016020">
    <property type="term" value="C:membrane"/>
    <property type="evidence" value="ECO:0007669"/>
    <property type="project" value="UniProtKB-SubCell"/>
</dbReference>
<feature type="transmembrane region" description="Helical" evidence="9">
    <location>
        <begin position="340"/>
        <end position="358"/>
    </location>
</feature>
<gene>
    <name evidence="11" type="ORF">EVOR1521_LOCUS5700</name>
</gene>
<evidence type="ECO:0000313" key="11">
    <source>
        <dbReference type="EMBL" id="CAJ1376710.1"/>
    </source>
</evidence>
<evidence type="ECO:0000256" key="9">
    <source>
        <dbReference type="SAM" id="Phobius"/>
    </source>
</evidence>
<dbReference type="InterPro" id="IPR007603">
    <property type="entry name" value="Choline_transptr-like"/>
</dbReference>
<keyword evidence="3" id="KW-0420">Kringle</keyword>
<feature type="transmembrane region" description="Helical" evidence="9">
    <location>
        <begin position="823"/>
        <end position="851"/>
    </location>
</feature>
<evidence type="ECO:0000256" key="7">
    <source>
        <dbReference type="ARBA" id="ARBA00023157"/>
    </source>
</evidence>
<feature type="transmembrane region" description="Helical" evidence="9">
    <location>
        <begin position="691"/>
        <end position="710"/>
    </location>
</feature>
<keyword evidence="4 9" id="KW-0812">Transmembrane</keyword>
<evidence type="ECO:0000256" key="2">
    <source>
        <dbReference type="ARBA" id="ARBA00007168"/>
    </source>
</evidence>
<evidence type="ECO:0000256" key="1">
    <source>
        <dbReference type="ARBA" id="ARBA00004141"/>
    </source>
</evidence>
<dbReference type="InterPro" id="IPR000001">
    <property type="entry name" value="Kringle"/>
</dbReference>
<evidence type="ECO:0000256" key="5">
    <source>
        <dbReference type="ARBA" id="ARBA00022989"/>
    </source>
</evidence>
<dbReference type="Proteomes" id="UP001178507">
    <property type="component" value="Unassembled WGS sequence"/>
</dbReference>
<dbReference type="EMBL" id="CAUJNA010000413">
    <property type="protein sequence ID" value="CAJ1376710.1"/>
    <property type="molecule type" value="Genomic_DNA"/>
</dbReference>
<dbReference type="SUPFAM" id="SSF57440">
    <property type="entry name" value="Kringle-like"/>
    <property type="match status" value="1"/>
</dbReference>
<feature type="transmembrane region" description="Helical" evidence="9">
    <location>
        <begin position="365"/>
        <end position="386"/>
    </location>
</feature>
<evidence type="ECO:0000256" key="4">
    <source>
        <dbReference type="ARBA" id="ARBA00022692"/>
    </source>
</evidence>
<keyword evidence="6 9" id="KW-0472">Membrane</keyword>
<feature type="transmembrane region" description="Helical" evidence="9">
    <location>
        <begin position="545"/>
        <end position="565"/>
    </location>
</feature>
<sequence length="936" mass="102739">MAEDAPAAEGETTNLNESTLDWPVKQRSCTDAWCLIVYLAGWAGFGFVTMLGFQEGNPTKLYAPRDYAGSYCGVDSNWQTGYNLNGFPSLSFTMNVTATTDLIVKELICSAAARDALTSGTTPLLSTFEARQAYLCDCCLSPCEKCSGSYKTDKLDGSNVQGAISGKMSELTGGANSLFDPSGANGDFFTNIWSQATKYFNMVCLTSCDVSFESVNSSSRSWTYEMAPDNPLASYWALLKASGPTAIKDTISSSFTFKALPTSVCNYPDSKCVPMPGVKFSETVPGYCSFGMTEVVTKQLGSAMSEAFGSISTEAFQNQLADFQNFGTLFGEAIKTADTFALTAVSCLIIAFVYLILLRFLLGTCVWTALLAVLVLLLFGGGLLFARASQCQGAELFDTGFQMVVATATYVQHHATSTLQQAVDPNSYEVFSEELVGDGYNYTGAQLRTVDGYTCIPWGTNNTDAEYYTQETFPNNDLRGSYCRNPYDASSATADSKARTIWCFTSDTQVTWQECRPIGVIRPPCQNGYAVSDETIRLVMEYCGYAVWVMGLLYLFLILCFCSRIREAIAINKVAAMFVASNPTVVVVPIVQAVLAVAWIGIWVFCASFLLSQVPADYTPTGAYATYAEAYGTSTTPGQCTGKWPTGFVYKDEDNCEMSNGTAMCWKCAQPRYAFDWRFACSFFMLLWNNAFNIACGQFIVAAAAATWFFKPNEEKGKKGVTGQAVGIAFRYHLGSLAFGSFVIAVVQFIRYVMMYLEKQAQAQKNKVVAMVLKLLQCCLWCLEKFLKFVSKNAYIQIAIEGFNFCTAAQKAFYLILSNALRFGAVALLLSVINLVGYLFIIAATVAVGYLQLINMHPDASPIIPIVMYVVCGYTVSHLCMNIYGLAASTFQQCFLLCEENKEKIEGQHDFIPAQMLSMLQLEPLEDEEPREKDKE</sequence>
<feature type="transmembrane region" description="Helical" evidence="9">
    <location>
        <begin position="32"/>
        <end position="53"/>
    </location>
</feature>
<accession>A0AA36MQQ8</accession>
<dbReference type="InterPro" id="IPR038178">
    <property type="entry name" value="Kringle_sf"/>
</dbReference>
<dbReference type="PROSITE" id="PS50070">
    <property type="entry name" value="KRINGLE_2"/>
    <property type="match status" value="1"/>
</dbReference>
<evidence type="ECO:0000256" key="3">
    <source>
        <dbReference type="ARBA" id="ARBA00022572"/>
    </source>
</evidence>
<comment type="subcellular location">
    <subcellularLocation>
        <location evidence="1">Membrane</location>
        <topology evidence="1">Multi-pass membrane protein</topology>
    </subcellularLocation>
</comment>
<keyword evidence="8" id="KW-0325">Glycoprotein</keyword>
<dbReference type="SMART" id="SM00130">
    <property type="entry name" value="KR"/>
    <property type="match status" value="1"/>
</dbReference>
<evidence type="ECO:0000256" key="6">
    <source>
        <dbReference type="ARBA" id="ARBA00023136"/>
    </source>
</evidence>
<dbReference type="Gene3D" id="2.40.20.10">
    <property type="entry name" value="Plasminogen Kringle 4"/>
    <property type="match status" value="1"/>
</dbReference>
<evidence type="ECO:0000256" key="8">
    <source>
        <dbReference type="ARBA" id="ARBA00023180"/>
    </source>
</evidence>
<keyword evidence="12" id="KW-1185">Reference proteome</keyword>
<organism evidence="11 12">
    <name type="scientific">Effrenium voratum</name>
    <dbReference type="NCBI Taxonomy" id="2562239"/>
    <lineage>
        <taxon>Eukaryota</taxon>
        <taxon>Sar</taxon>
        <taxon>Alveolata</taxon>
        <taxon>Dinophyceae</taxon>
        <taxon>Suessiales</taxon>
        <taxon>Symbiodiniaceae</taxon>
        <taxon>Effrenium</taxon>
    </lineage>
</organism>
<protein>
    <recommendedName>
        <fullName evidence="10">Kringle domain-containing protein</fullName>
    </recommendedName>
</protein>
<dbReference type="GO" id="GO:0022857">
    <property type="term" value="F:transmembrane transporter activity"/>
    <property type="evidence" value="ECO:0007669"/>
    <property type="project" value="InterPro"/>
</dbReference>
<dbReference type="AlphaFoldDB" id="A0AA36MQQ8"/>
<evidence type="ECO:0000259" key="10">
    <source>
        <dbReference type="PROSITE" id="PS50070"/>
    </source>
</evidence>
<evidence type="ECO:0000313" key="12">
    <source>
        <dbReference type="Proteomes" id="UP001178507"/>
    </source>
</evidence>
<name>A0AA36MQQ8_9DINO</name>
<keyword evidence="7" id="KW-1015">Disulfide bond</keyword>
<feature type="transmembrane region" description="Helical" evidence="9">
    <location>
        <begin position="863"/>
        <end position="887"/>
    </location>
</feature>
<proteinExistence type="inferred from homology"/>
<dbReference type="InterPro" id="IPR013806">
    <property type="entry name" value="Kringle-like"/>
</dbReference>
<reference evidence="11" key="1">
    <citation type="submission" date="2023-08" db="EMBL/GenBank/DDBJ databases">
        <authorList>
            <person name="Chen Y."/>
            <person name="Shah S."/>
            <person name="Dougan E. K."/>
            <person name="Thang M."/>
            <person name="Chan C."/>
        </authorList>
    </citation>
    <scope>NUCLEOTIDE SEQUENCE</scope>
</reference>
<keyword evidence="5 9" id="KW-1133">Transmembrane helix</keyword>
<feature type="domain" description="Kringle" evidence="10">
    <location>
        <begin position="433"/>
        <end position="525"/>
    </location>
</feature>
<dbReference type="PANTHER" id="PTHR12385">
    <property type="entry name" value="CHOLINE TRANSPORTER-LIKE (SLC FAMILY 44)"/>
    <property type="match status" value="1"/>
</dbReference>
<dbReference type="PANTHER" id="PTHR12385:SF14">
    <property type="entry name" value="CHOLINE TRANSPORTER-LIKE 2"/>
    <property type="match status" value="1"/>
</dbReference>
<dbReference type="Pfam" id="PF04515">
    <property type="entry name" value="Choline_transpo"/>
    <property type="match status" value="1"/>
</dbReference>
<feature type="transmembrane region" description="Helical" evidence="9">
    <location>
        <begin position="730"/>
        <end position="754"/>
    </location>
</feature>